<dbReference type="EMBL" id="JAGMWT010000007">
    <property type="protein sequence ID" value="KAH7125393.1"/>
    <property type="molecule type" value="Genomic_DNA"/>
</dbReference>
<evidence type="ECO:0000256" key="4">
    <source>
        <dbReference type="ARBA" id="ARBA00023015"/>
    </source>
</evidence>
<evidence type="ECO:0000256" key="8">
    <source>
        <dbReference type="ARBA" id="ARBA00031256"/>
    </source>
</evidence>
<dbReference type="GO" id="GO:0006357">
    <property type="term" value="P:regulation of transcription by RNA polymerase II"/>
    <property type="evidence" value="ECO:0007669"/>
    <property type="project" value="InterPro"/>
</dbReference>
<evidence type="ECO:0000313" key="10">
    <source>
        <dbReference type="EMBL" id="KAH7125393.1"/>
    </source>
</evidence>
<evidence type="ECO:0000256" key="9">
    <source>
        <dbReference type="RuleBase" id="RU364142"/>
    </source>
</evidence>
<name>A0A9P9DU98_9PLEO</name>
<evidence type="ECO:0000256" key="1">
    <source>
        <dbReference type="ARBA" id="ARBA00004123"/>
    </source>
</evidence>
<dbReference type="GO" id="GO:0003712">
    <property type="term" value="F:transcription coregulator activity"/>
    <property type="evidence" value="ECO:0007669"/>
    <property type="project" value="InterPro"/>
</dbReference>
<dbReference type="InterPro" id="IPR014801">
    <property type="entry name" value="Mediator_Med5_fun"/>
</dbReference>
<dbReference type="OrthoDB" id="5322661at2759"/>
<comment type="caution">
    <text evidence="10">The sequence shown here is derived from an EMBL/GenBank/DDBJ whole genome shotgun (WGS) entry which is preliminary data.</text>
</comment>
<evidence type="ECO:0000256" key="5">
    <source>
        <dbReference type="ARBA" id="ARBA00023159"/>
    </source>
</evidence>
<dbReference type="GO" id="GO:0016592">
    <property type="term" value="C:mediator complex"/>
    <property type="evidence" value="ECO:0007669"/>
    <property type="project" value="InterPro"/>
</dbReference>
<comment type="subunit">
    <text evidence="9">Component of the Mediator complex.</text>
</comment>
<dbReference type="PANTHER" id="PTHR35784:SF1">
    <property type="entry name" value="MEDIATOR OF RNA POLYMERASE II TRANSCRIPTION SUBUNIT 5"/>
    <property type="match status" value="1"/>
</dbReference>
<evidence type="ECO:0000256" key="7">
    <source>
        <dbReference type="ARBA" id="ARBA00023242"/>
    </source>
</evidence>
<evidence type="ECO:0000256" key="3">
    <source>
        <dbReference type="ARBA" id="ARBA00020628"/>
    </source>
</evidence>
<evidence type="ECO:0000313" key="11">
    <source>
        <dbReference type="Proteomes" id="UP000700596"/>
    </source>
</evidence>
<dbReference type="Proteomes" id="UP000700596">
    <property type="component" value="Unassembled WGS sequence"/>
</dbReference>
<gene>
    <name evidence="9" type="primary">MED5</name>
    <name evidence="10" type="ORF">B0J11DRAFT_528332</name>
</gene>
<keyword evidence="5 9" id="KW-0010">Activator</keyword>
<dbReference type="AlphaFoldDB" id="A0A9P9DU98"/>
<accession>A0A9P9DU98</accession>
<organism evidence="10 11">
    <name type="scientific">Dendryphion nanum</name>
    <dbReference type="NCBI Taxonomy" id="256645"/>
    <lineage>
        <taxon>Eukaryota</taxon>
        <taxon>Fungi</taxon>
        <taxon>Dikarya</taxon>
        <taxon>Ascomycota</taxon>
        <taxon>Pezizomycotina</taxon>
        <taxon>Dothideomycetes</taxon>
        <taxon>Pleosporomycetidae</taxon>
        <taxon>Pleosporales</taxon>
        <taxon>Torulaceae</taxon>
        <taxon>Dendryphion</taxon>
    </lineage>
</organism>
<keyword evidence="6 9" id="KW-0804">Transcription</keyword>
<comment type="subcellular location">
    <subcellularLocation>
        <location evidence="1 9">Nucleus</location>
    </subcellularLocation>
</comment>
<proteinExistence type="inferred from homology"/>
<reference evidence="10" key="1">
    <citation type="journal article" date="2021" name="Nat. Commun.">
        <title>Genetic determinants of endophytism in the Arabidopsis root mycobiome.</title>
        <authorList>
            <person name="Mesny F."/>
            <person name="Miyauchi S."/>
            <person name="Thiergart T."/>
            <person name="Pickel B."/>
            <person name="Atanasova L."/>
            <person name="Karlsson M."/>
            <person name="Huettel B."/>
            <person name="Barry K.W."/>
            <person name="Haridas S."/>
            <person name="Chen C."/>
            <person name="Bauer D."/>
            <person name="Andreopoulos W."/>
            <person name="Pangilinan J."/>
            <person name="LaButti K."/>
            <person name="Riley R."/>
            <person name="Lipzen A."/>
            <person name="Clum A."/>
            <person name="Drula E."/>
            <person name="Henrissat B."/>
            <person name="Kohler A."/>
            <person name="Grigoriev I.V."/>
            <person name="Martin F.M."/>
            <person name="Hacquard S."/>
        </authorList>
    </citation>
    <scope>NUCLEOTIDE SEQUENCE</scope>
    <source>
        <strain evidence="10">MPI-CAGE-CH-0243</strain>
    </source>
</reference>
<protein>
    <recommendedName>
        <fullName evidence="3 9">Mediator of RNA polymerase II transcription subunit 5</fullName>
    </recommendedName>
    <alternativeName>
        <fullName evidence="8 9">Mediator complex subunit 5</fullName>
    </alternativeName>
</protein>
<keyword evidence="4 9" id="KW-0805">Transcription regulation</keyword>
<evidence type="ECO:0000256" key="6">
    <source>
        <dbReference type="ARBA" id="ARBA00023163"/>
    </source>
</evidence>
<keyword evidence="7 9" id="KW-0539">Nucleus</keyword>
<comment type="function">
    <text evidence="9">Component of the Mediator complex, a coactivator involved in the regulated transcription of nearly all RNA polymerase II-dependent genes. Mediator functions as a bridge to convey information from gene-specific regulatory proteins to the basal RNA polymerase II transcription machinery. Mediator is recruited to promoters by direct interactions with regulatory proteins and serves as a scaffold for the assembly of a functional preinitiation complex with RNA polymerase II and the general transcription factors.</text>
</comment>
<evidence type="ECO:0000256" key="2">
    <source>
        <dbReference type="ARBA" id="ARBA00008782"/>
    </source>
</evidence>
<dbReference type="Pfam" id="PF08689">
    <property type="entry name" value="Med5"/>
    <property type="match status" value="1"/>
</dbReference>
<comment type="similarity">
    <text evidence="2 9">Belongs to the Mediator complex subunit 5 family.</text>
</comment>
<sequence length="1040" mass="114290">MDPLGEEWSRFLDRCLQARVRPDLFDAAAAQLYRKSPIPPQKLALLLLKPRRAAANSLDPRIIVYVERLLASKKLDAADVLSASFQYSRDRPLKPGQDAVPLKEDESRWQNPLELEEIIFHRLHKSFQTGERPVTGSETGRILVTVSKWMSAMVTSHTNDSMIQAMAGVQQQPQQQSINVREGLGMLVMSLIENPRILEWLTQDVAKNIRKAFGQSLSTFIPFLSQTAFQTSLQIASRLELSQSQHGFHGKPAANANGDINDSHGIEVAALQLEAVIDLPVVNNRAGLYVFLNSLLAARPLTDDSTIINYLHARYKVDAQNMATDLITASFDILANAMYRNEPSQTMFCLKSFLVNKVPLLLTQVSSNIYMVNTELSITTALGQVDPHAFPAFSQGFDDILGNNNSLADVRQDFLNACALHALIPANTIERLLGETPLQGPPETKFTKNNLFAQCKDNFEKVNMYIDELENLDGNAGAIVGAVTEYISHLCDTQMTMYLKTLCNLLSKKPQALDVMLQFTSPGSILRPLCQFLDDWRYDGDQSEYQPVYDEFGAILVLILAFVHRYDLTNHDLGISHDSFVAQLLERGHHSVTPDDLTDEQGRHLGSWLRELYDSDKEGLSNEVFASCRPQDFYFIVPTLFSQTTMACSAGVLSIESVKGGLEYLHETFLLPSLVGGLTWMASHALKQTHQDLDVLMQIFSKLIQSTPTSSDAQAMHSTIISIASRSLEKCFRTLKRRHPSRTDIEPLLQAIKSNLHYDRSMHASMTELEQWTSSPHSTLTLSLRHTVQQLSQWAASGALQLTPPGYTHRLIYVCVKILGVSKTLSVTINEVKAQTESGNGAAAVDIAASIICAPTAENSPLPVDPLTTSALPRTHMNLREALKVEFDNAASLVSTDPTAAETIVRLHRRVEAQLMVVAQATQINLPDVNIVDVSAQNQELDNALNDAAAVAATIAAAGGDLQSQDQEALQRSLDQHLDLTAAGGALDLSGMGVGMGAQGTGDLSADMGNLPDLDLGDMGGMGMDLGEDDDAWGLDFDNM</sequence>
<dbReference type="PANTHER" id="PTHR35784">
    <property type="entry name" value="MEDIATOR OF RNA POLYMERASE II TRANSCRIPTION SUBUNIT 5"/>
    <property type="match status" value="1"/>
</dbReference>
<keyword evidence="11" id="KW-1185">Reference proteome</keyword>